<evidence type="ECO:0000313" key="7">
    <source>
        <dbReference type="Proteomes" id="UP000054217"/>
    </source>
</evidence>
<dbReference type="InParanoid" id="A0A0C3JSS2"/>
<protein>
    <recommendedName>
        <fullName evidence="5">Protein kinase domain-containing protein</fullName>
    </recommendedName>
</protein>
<accession>A0A0C3JSS2</accession>
<dbReference type="PIRSF" id="PIRSF000654">
    <property type="entry name" value="Integrin-linked_kinase"/>
    <property type="match status" value="1"/>
</dbReference>
<dbReference type="GO" id="GO:0005524">
    <property type="term" value="F:ATP binding"/>
    <property type="evidence" value="ECO:0007669"/>
    <property type="project" value="UniProtKB-KW"/>
</dbReference>
<dbReference type="PANTHER" id="PTHR44329:SF288">
    <property type="entry name" value="MITOGEN-ACTIVATED PROTEIN KINASE KINASE KINASE 20"/>
    <property type="match status" value="1"/>
</dbReference>
<reference evidence="7" key="2">
    <citation type="submission" date="2015-01" db="EMBL/GenBank/DDBJ databases">
        <title>Evolutionary Origins and Diversification of the Mycorrhizal Mutualists.</title>
        <authorList>
            <consortium name="DOE Joint Genome Institute"/>
            <consortium name="Mycorrhizal Genomics Consortium"/>
            <person name="Kohler A."/>
            <person name="Kuo A."/>
            <person name="Nagy L.G."/>
            <person name="Floudas D."/>
            <person name="Copeland A."/>
            <person name="Barry K.W."/>
            <person name="Cichocki N."/>
            <person name="Veneault-Fourrey C."/>
            <person name="LaButti K."/>
            <person name="Lindquist E.A."/>
            <person name="Lipzen A."/>
            <person name="Lundell T."/>
            <person name="Morin E."/>
            <person name="Murat C."/>
            <person name="Riley R."/>
            <person name="Ohm R."/>
            <person name="Sun H."/>
            <person name="Tunlid A."/>
            <person name="Henrissat B."/>
            <person name="Grigoriev I.V."/>
            <person name="Hibbett D.S."/>
            <person name="Martin F."/>
        </authorList>
    </citation>
    <scope>NUCLEOTIDE SEQUENCE [LARGE SCALE GENOMIC DNA]</scope>
    <source>
        <strain evidence="7">Marx 270</strain>
    </source>
</reference>
<keyword evidence="4" id="KW-0067">ATP-binding</keyword>
<dbReference type="PANTHER" id="PTHR44329">
    <property type="entry name" value="SERINE/THREONINE-PROTEIN KINASE TNNI3K-RELATED"/>
    <property type="match status" value="1"/>
</dbReference>
<dbReference type="Pfam" id="PF07714">
    <property type="entry name" value="PK_Tyr_Ser-Thr"/>
    <property type="match status" value="1"/>
</dbReference>
<evidence type="ECO:0000256" key="1">
    <source>
        <dbReference type="ARBA" id="ARBA00022679"/>
    </source>
</evidence>
<gene>
    <name evidence="6" type="ORF">M404DRAFT_125973</name>
</gene>
<evidence type="ECO:0000256" key="4">
    <source>
        <dbReference type="ARBA" id="ARBA00022840"/>
    </source>
</evidence>
<dbReference type="AlphaFoldDB" id="A0A0C3JSS2"/>
<dbReference type="GO" id="GO:0004674">
    <property type="term" value="F:protein serine/threonine kinase activity"/>
    <property type="evidence" value="ECO:0007669"/>
    <property type="project" value="TreeGrafter"/>
</dbReference>
<dbReference type="STRING" id="870435.A0A0C3JSS2"/>
<evidence type="ECO:0000256" key="3">
    <source>
        <dbReference type="ARBA" id="ARBA00022777"/>
    </source>
</evidence>
<dbReference type="HOGENOM" id="CLU_000288_7_18_1"/>
<dbReference type="InterPro" id="IPR001245">
    <property type="entry name" value="Ser-Thr/Tyr_kinase_cat_dom"/>
</dbReference>
<dbReference type="PROSITE" id="PS50011">
    <property type="entry name" value="PROTEIN_KINASE_DOM"/>
    <property type="match status" value="1"/>
</dbReference>
<reference evidence="6 7" key="1">
    <citation type="submission" date="2014-04" db="EMBL/GenBank/DDBJ databases">
        <authorList>
            <consortium name="DOE Joint Genome Institute"/>
            <person name="Kuo A."/>
            <person name="Kohler A."/>
            <person name="Costa M.D."/>
            <person name="Nagy L.G."/>
            <person name="Floudas D."/>
            <person name="Copeland A."/>
            <person name="Barry K.W."/>
            <person name="Cichocki N."/>
            <person name="Veneault-Fourrey C."/>
            <person name="LaButti K."/>
            <person name="Lindquist E.A."/>
            <person name="Lipzen A."/>
            <person name="Lundell T."/>
            <person name="Morin E."/>
            <person name="Murat C."/>
            <person name="Sun H."/>
            <person name="Tunlid A."/>
            <person name="Henrissat B."/>
            <person name="Grigoriev I.V."/>
            <person name="Hibbett D.S."/>
            <person name="Martin F."/>
            <person name="Nordberg H.P."/>
            <person name="Cantor M.N."/>
            <person name="Hua S.X."/>
        </authorList>
    </citation>
    <scope>NUCLEOTIDE SEQUENCE [LARGE SCALE GENOMIC DNA]</scope>
    <source>
        <strain evidence="6 7">Marx 270</strain>
    </source>
</reference>
<dbReference type="InterPro" id="IPR011009">
    <property type="entry name" value="Kinase-like_dom_sf"/>
</dbReference>
<dbReference type="EMBL" id="KN831948">
    <property type="protein sequence ID" value="KIO12198.1"/>
    <property type="molecule type" value="Genomic_DNA"/>
</dbReference>
<feature type="non-terminal residue" evidence="6">
    <location>
        <position position="1"/>
    </location>
</feature>
<dbReference type="InterPro" id="IPR000719">
    <property type="entry name" value="Prot_kinase_dom"/>
</dbReference>
<evidence type="ECO:0000313" key="6">
    <source>
        <dbReference type="EMBL" id="KIO12198.1"/>
    </source>
</evidence>
<organism evidence="6 7">
    <name type="scientific">Pisolithus tinctorius Marx 270</name>
    <dbReference type="NCBI Taxonomy" id="870435"/>
    <lineage>
        <taxon>Eukaryota</taxon>
        <taxon>Fungi</taxon>
        <taxon>Dikarya</taxon>
        <taxon>Basidiomycota</taxon>
        <taxon>Agaricomycotina</taxon>
        <taxon>Agaricomycetes</taxon>
        <taxon>Agaricomycetidae</taxon>
        <taxon>Boletales</taxon>
        <taxon>Sclerodermatineae</taxon>
        <taxon>Pisolithaceae</taxon>
        <taxon>Pisolithus</taxon>
    </lineage>
</organism>
<keyword evidence="2" id="KW-0547">Nucleotide-binding</keyword>
<dbReference type="SUPFAM" id="SSF56112">
    <property type="entry name" value="Protein kinase-like (PK-like)"/>
    <property type="match status" value="1"/>
</dbReference>
<dbReference type="InterPro" id="IPR051681">
    <property type="entry name" value="Ser/Thr_Kinases-Pseudokinases"/>
</dbReference>
<dbReference type="Gene3D" id="1.10.510.10">
    <property type="entry name" value="Transferase(Phosphotransferase) domain 1"/>
    <property type="match status" value="1"/>
</dbReference>
<keyword evidence="7" id="KW-1185">Reference proteome</keyword>
<dbReference type="OrthoDB" id="122279at2759"/>
<dbReference type="Proteomes" id="UP000054217">
    <property type="component" value="Unassembled WGS sequence"/>
</dbReference>
<name>A0A0C3JSS2_PISTI</name>
<keyword evidence="3" id="KW-0418">Kinase</keyword>
<keyword evidence="1" id="KW-0808">Transferase</keyword>
<evidence type="ECO:0000256" key="2">
    <source>
        <dbReference type="ARBA" id="ARBA00022741"/>
    </source>
</evidence>
<sequence length="221" mass="24774">REVHIWSKLRHENVVRMLGISTEFDSTVSIISEWMSLGNAHNYLEDIASGLCYLHNYVSPPGPIVHGDLKGVNVLESSNRRALLSDFGLSTVNISTFNMTVDALRGGSFHWMAPELLDDYPASKESDVWALGMTILELFTRSIPFHDCRSVGSVTCRVMSGKLPPRPAGESTQFRPSDAWWEICTSCWRRDPSSRPTIEDIIEKIKAAIVCCNPFTVLFIL</sequence>
<proteinExistence type="predicted"/>
<evidence type="ECO:0000259" key="5">
    <source>
        <dbReference type="PROSITE" id="PS50011"/>
    </source>
</evidence>
<feature type="domain" description="Protein kinase" evidence="5">
    <location>
        <begin position="1"/>
        <end position="216"/>
    </location>
</feature>
<dbReference type="SMART" id="SM00220">
    <property type="entry name" value="S_TKc"/>
    <property type="match status" value="1"/>
</dbReference>